<evidence type="ECO:0000256" key="3">
    <source>
        <dbReference type="ARBA" id="ARBA00022519"/>
    </source>
</evidence>
<evidence type="ECO:0000256" key="4">
    <source>
        <dbReference type="ARBA" id="ARBA00022692"/>
    </source>
</evidence>
<evidence type="ECO:0000256" key="8">
    <source>
        <dbReference type="SAM" id="Phobius"/>
    </source>
</evidence>
<dbReference type="PANTHER" id="PTHR30462">
    <property type="entry name" value="INTERMEMBRANE TRANSPORT PROTEIN PQIB-RELATED"/>
    <property type="match status" value="1"/>
</dbReference>
<dbReference type="AlphaFoldDB" id="A0A069PVD6"/>
<keyword evidence="5 8" id="KW-1133">Transmembrane helix</keyword>
<sequence length="550" mass="59460">MNSPQGPNEPRNEPSGKGGGLPPNLPDPVIEPRSRWLPSLVWVIPLVAALVGVLLVVKTVAGRGPTITISFVSAEGLEPGKTKLKFKDVDVGTVKTITLSKDHSRVLVDVQLTKEASDFAVKDTRFWVVRPRVAASGVSGLGTLLSGSYIGVDAGKSTDDQTEFVGLETPPAVTGDQKGHKFVLRGESLGSIDIGSPIYYRRVQVGQVVGFSLDRDGTGVTMQVFVNAPYDQYIGTNTRWWHASGVDLRLDSSGFRLNTQSLATVVLGGIAFQTPPNQPPGAQAQDNMTFRLGSDEGDAMRDPDGTPLRVVMNFNQSLRGLSVGAPVDFRGIVLGQVTNIGIEYDPKTRNFRMPVTLNLYPDRLGKQARQSMPNPGSAASEDLLQRLVAHGLRGQLRTGNLLTSQLYIALDFFPKAQAVKVNTSADTLELPTVPNTLDELQLQVADIAKKLDKIPFDEIGANLNSSLKNANSLFKQLDTQVAPEARDTLSAAKKTFVDAQTTLQQDSPLQSDVHQALQELTRTLQSLNALSDYLERHPESLLRGKSGDKP</sequence>
<dbReference type="RefSeq" id="WP_035941143.1">
    <property type="nucleotide sequence ID" value="NZ_CADFFX010000003.1"/>
</dbReference>
<evidence type="ECO:0000256" key="1">
    <source>
        <dbReference type="ARBA" id="ARBA00004533"/>
    </source>
</evidence>
<keyword evidence="2" id="KW-1003">Cell membrane</keyword>
<gene>
    <name evidence="10" type="ORF">BG61_00720</name>
</gene>
<dbReference type="InterPro" id="IPR051800">
    <property type="entry name" value="PqiA-PqiB_transport"/>
</dbReference>
<dbReference type="EMBL" id="JFHC01000001">
    <property type="protein sequence ID" value="KDR44723.1"/>
    <property type="molecule type" value="Genomic_DNA"/>
</dbReference>
<keyword evidence="6 8" id="KW-0472">Membrane</keyword>
<keyword evidence="4 8" id="KW-0812">Transmembrane</keyword>
<comment type="subcellular location">
    <subcellularLocation>
        <location evidence="1">Cell inner membrane</location>
    </subcellularLocation>
</comment>
<dbReference type="Proteomes" id="UP000027466">
    <property type="component" value="Unassembled WGS sequence"/>
</dbReference>
<evidence type="ECO:0000313" key="11">
    <source>
        <dbReference type="Proteomes" id="UP000027466"/>
    </source>
</evidence>
<feature type="domain" description="Mce/MlaD" evidence="9">
    <location>
        <begin position="180"/>
        <end position="239"/>
    </location>
</feature>
<dbReference type="GO" id="GO:0005886">
    <property type="term" value="C:plasma membrane"/>
    <property type="evidence" value="ECO:0007669"/>
    <property type="project" value="UniProtKB-SubCell"/>
</dbReference>
<accession>A0A069PVD6</accession>
<proteinExistence type="predicted"/>
<dbReference type="PANTHER" id="PTHR30462:SF0">
    <property type="entry name" value="INTERMEMBRANE TRANSPORT PROTEIN YEBT"/>
    <property type="match status" value="1"/>
</dbReference>
<evidence type="ECO:0000256" key="5">
    <source>
        <dbReference type="ARBA" id="ARBA00022989"/>
    </source>
</evidence>
<organism evidence="10 11">
    <name type="scientific">Caballeronia glathei</name>
    <dbReference type="NCBI Taxonomy" id="60547"/>
    <lineage>
        <taxon>Bacteria</taxon>
        <taxon>Pseudomonadati</taxon>
        <taxon>Pseudomonadota</taxon>
        <taxon>Betaproteobacteria</taxon>
        <taxon>Burkholderiales</taxon>
        <taxon>Burkholderiaceae</taxon>
        <taxon>Caballeronia</taxon>
    </lineage>
</organism>
<keyword evidence="11" id="KW-1185">Reference proteome</keyword>
<evidence type="ECO:0000256" key="7">
    <source>
        <dbReference type="SAM" id="MobiDB-lite"/>
    </source>
</evidence>
<dbReference type="Pfam" id="PF02470">
    <property type="entry name" value="MlaD"/>
    <property type="match status" value="3"/>
</dbReference>
<protein>
    <submittedName>
        <fullName evidence="10">Mammalian cell entry protein</fullName>
    </submittedName>
</protein>
<evidence type="ECO:0000256" key="6">
    <source>
        <dbReference type="ARBA" id="ARBA00023136"/>
    </source>
</evidence>
<keyword evidence="3" id="KW-0997">Cell inner membrane</keyword>
<reference evidence="10 11" key="1">
    <citation type="submission" date="2014-03" db="EMBL/GenBank/DDBJ databases">
        <title>Draft Genome Sequences of Four Burkholderia Strains.</title>
        <authorList>
            <person name="Liu X.Y."/>
            <person name="Li C.X."/>
            <person name="Xu J.H."/>
        </authorList>
    </citation>
    <scope>NUCLEOTIDE SEQUENCE [LARGE SCALE GENOMIC DNA]</scope>
    <source>
        <strain evidence="10 11">DSM 50014</strain>
    </source>
</reference>
<dbReference type="InterPro" id="IPR003399">
    <property type="entry name" value="Mce/MlaD"/>
</dbReference>
<feature type="domain" description="Mce/MlaD" evidence="9">
    <location>
        <begin position="308"/>
        <end position="412"/>
    </location>
</feature>
<feature type="transmembrane region" description="Helical" evidence="8">
    <location>
        <begin position="36"/>
        <end position="57"/>
    </location>
</feature>
<name>A0A069PVD6_9BURK</name>
<evidence type="ECO:0000256" key="2">
    <source>
        <dbReference type="ARBA" id="ARBA00022475"/>
    </source>
</evidence>
<comment type="caution">
    <text evidence="10">The sequence shown here is derived from an EMBL/GenBank/DDBJ whole genome shotgun (WGS) entry which is preliminary data.</text>
</comment>
<evidence type="ECO:0000313" key="10">
    <source>
        <dbReference type="EMBL" id="KDR44723.1"/>
    </source>
</evidence>
<feature type="region of interest" description="Disordered" evidence="7">
    <location>
        <begin position="1"/>
        <end position="27"/>
    </location>
</feature>
<feature type="domain" description="Mce/MlaD" evidence="9">
    <location>
        <begin position="63"/>
        <end position="155"/>
    </location>
</feature>
<evidence type="ECO:0000259" key="9">
    <source>
        <dbReference type="Pfam" id="PF02470"/>
    </source>
</evidence>